<keyword evidence="6 7" id="KW-0320">Glycogen biosynthesis</keyword>
<dbReference type="CDD" id="cd03791">
    <property type="entry name" value="GT5_Glycogen_synthase_DULL1-like"/>
    <property type="match status" value="1"/>
</dbReference>
<dbReference type="InterPro" id="IPR011835">
    <property type="entry name" value="GS/SS"/>
</dbReference>
<reference evidence="11 12" key="1">
    <citation type="submission" date="2013-02" db="EMBL/GenBank/DDBJ databases">
        <title>Draft Genome Sequence of Streptomyces afghaniensis, Which Produces Compounds of the Julimycin B-Complex.</title>
        <authorList>
            <person name="Gruening B.A."/>
            <person name="Praeg A."/>
            <person name="Erxleben A."/>
            <person name="Guenther S."/>
            <person name="Fiedler H.-P."/>
            <person name="Goodfellow M."/>
            <person name="Mueller M."/>
        </authorList>
    </citation>
    <scope>NUCLEOTIDE SEQUENCE [LARGE SCALE GENOMIC DNA]</scope>
    <source>
        <strain evidence="11 12">772</strain>
    </source>
</reference>
<dbReference type="OrthoDB" id="6286688at2"/>
<gene>
    <name evidence="7" type="primary">glgA</name>
    <name evidence="11" type="ORF">STAFG_8396</name>
</gene>
<comment type="catalytic activity">
    <reaction evidence="1 7">
        <text>[(1-&gt;4)-alpha-D-glucosyl](n) + ADP-alpha-D-glucose = [(1-&gt;4)-alpha-D-glucosyl](n+1) + ADP + H(+)</text>
        <dbReference type="Rhea" id="RHEA:18189"/>
        <dbReference type="Rhea" id="RHEA-COMP:9584"/>
        <dbReference type="Rhea" id="RHEA-COMP:9587"/>
        <dbReference type="ChEBI" id="CHEBI:15378"/>
        <dbReference type="ChEBI" id="CHEBI:15444"/>
        <dbReference type="ChEBI" id="CHEBI:57498"/>
        <dbReference type="ChEBI" id="CHEBI:456216"/>
        <dbReference type="EC" id="2.4.1.21"/>
    </reaction>
</comment>
<dbReference type="HAMAP" id="MF_00484">
    <property type="entry name" value="Glycogen_synth"/>
    <property type="match status" value="1"/>
</dbReference>
<dbReference type="Gene3D" id="3.40.50.2000">
    <property type="entry name" value="Glycogen Phosphorylase B"/>
    <property type="match status" value="2"/>
</dbReference>
<keyword evidence="12" id="KW-1185">Reference proteome</keyword>
<evidence type="ECO:0000313" key="11">
    <source>
        <dbReference type="EMBL" id="EPJ34532.1"/>
    </source>
</evidence>
<dbReference type="InterPro" id="IPR013534">
    <property type="entry name" value="Starch_synth_cat_dom"/>
</dbReference>
<dbReference type="InterPro" id="IPR001296">
    <property type="entry name" value="Glyco_trans_1"/>
</dbReference>
<organism evidence="11 12">
    <name type="scientific">Streptomyces afghaniensis 772</name>
    <dbReference type="NCBI Taxonomy" id="1283301"/>
    <lineage>
        <taxon>Bacteria</taxon>
        <taxon>Bacillati</taxon>
        <taxon>Actinomycetota</taxon>
        <taxon>Actinomycetes</taxon>
        <taxon>Kitasatosporales</taxon>
        <taxon>Streptomycetaceae</taxon>
        <taxon>Streptomyces</taxon>
    </lineage>
</organism>
<dbReference type="HOGENOM" id="CLU_009583_18_5_11"/>
<dbReference type="EMBL" id="AOPY01001693">
    <property type="protein sequence ID" value="EPJ34532.1"/>
    <property type="molecule type" value="Genomic_DNA"/>
</dbReference>
<comment type="similarity">
    <text evidence="3 7">Belongs to the glycosyltransferase 1 family. Bacterial/plant glycogen synthase subfamily.</text>
</comment>
<evidence type="ECO:0000256" key="8">
    <source>
        <dbReference type="SAM" id="MobiDB-lite"/>
    </source>
</evidence>
<feature type="domain" description="Starch synthase catalytic" evidence="10">
    <location>
        <begin position="3"/>
        <end position="241"/>
    </location>
</feature>
<dbReference type="GO" id="GO:0005978">
    <property type="term" value="P:glycogen biosynthetic process"/>
    <property type="evidence" value="ECO:0007669"/>
    <property type="project" value="UniProtKB-UniRule"/>
</dbReference>
<evidence type="ECO:0000256" key="3">
    <source>
        <dbReference type="ARBA" id="ARBA00010281"/>
    </source>
</evidence>
<dbReference type="Pfam" id="PF08323">
    <property type="entry name" value="Glyco_transf_5"/>
    <property type="match status" value="1"/>
</dbReference>
<protein>
    <recommendedName>
        <fullName evidence="7">Glycogen synthase</fullName>
        <ecNumber evidence="7">2.4.1.21</ecNumber>
    </recommendedName>
    <alternativeName>
        <fullName evidence="7">Starch [bacterial glycogen] synthase</fullName>
    </alternativeName>
</protein>
<proteinExistence type="inferred from homology"/>
<comment type="function">
    <text evidence="2 7">Synthesizes alpha-1,4-glucan chains using ADP-glucose.</text>
</comment>
<dbReference type="Pfam" id="PF00534">
    <property type="entry name" value="Glycos_transf_1"/>
    <property type="match status" value="1"/>
</dbReference>
<keyword evidence="5 7" id="KW-0808">Transferase</keyword>
<dbReference type="PANTHER" id="PTHR45825:SF11">
    <property type="entry name" value="ALPHA AMYLASE DOMAIN-CONTAINING PROTEIN"/>
    <property type="match status" value="1"/>
</dbReference>
<dbReference type="UniPathway" id="UPA00164"/>
<feature type="domain" description="Glycosyl transferase family 1" evidence="9">
    <location>
        <begin position="301"/>
        <end position="439"/>
    </location>
</feature>
<dbReference type="PATRIC" id="fig|1283301.3.peg.8332"/>
<keyword evidence="4 7" id="KW-0328">Glycosyltransferase</keyword>
<evidence type="ECO:0000259" key="9">
    <source>
        <dbReference type="Pfam" id="PF00534"/>
    </source>
</evidence>
<dbReference type="GO" id="GO:0004373">
    <property type="term" value="F:alpha-1,4-glucan glucosyltransferase (UDP-glucose donor) activity"/>
    <property type="evidence" value="ECO:0007669"/>
    <property type="project" value="InterPro"/>
</dbReference>
<evidence type="ECO:0000256" key="5">
    <source>
        <dbReference type="ARBA" id="ARBA00022679"/>
    </source>
</evidence>
<evidence type="ECO:0000256" key="1">
    <source>
        <dbReference type="ARBA" id="ARBA00001478"/>
    </source>
</evidence>
<comment type="pathway">
    <text evidence="7">Glycan biosynthesis; glycogen biosynthesis.</text>
</comment>
<evidence type="ECO:0000313" key="12">
    <source>
        <dbReference type="Proteomes" id="UP000015001"/>
    </source>
</evidence>
<evidence type="ECO:0000256" key="2">
    <source>
        <dbReference type="ARBA" id="ARBA00002764"/>
    </source>
</evidence>
<evidence type="ECO:0000256" key="7">
    <source>
        <dbReference type="HAMAP-Rule" id="MF_00484"/>
    </source>
</evidence>
<accession>S4MM41</accession>
<name>S4MM41_9ACTN</name>
<dbReference type="SUPFAM" id="SSF53756">
    <property type="entry name" value="UDP-Glycosyltransferase/glycogen phosphorylase"/>
    <property type="match status" value="1"/>
</dbReference>
<evidence type="ECO:0000256" key="4">
    <source>
        <dbReference type="ARBA" id="ARBA00022676"/>
    </source>
</evidence>
<dbReference type="AlphaFoldDB" id="S4MM41"/>
<feature type="region of interest" description="Disordered" evidence="8">
    <location>
        <begin position="487"/>
        <end position="520"/>
    </location>
</feature>
<dbReference type="PANTHER" id="PTHR45825">
    <property type="entry name" value="GRANULE-BOUND STARCH SYNTHASE 1, CHLOROPLASTIC/AMYLOPLASTIC"/>
    <property type="match status" value="1"/>
</dbReference>
<dbReference type="NCBIfam" id="TIGR02095">
    <property type="entry name" value="glgA"/>
    <property type="match status" value="1"/>
</dbReference>
<evidence type="ECO:0000256" key="6">
    <source>
        <dbReference type="ARBA" id="ARBA00023056"/>
    </source>
</evidence>
<dbReference type="EC" id="2.4.1.21" evidence="7"/>
<dbReference type="GO" id="GO:0009011">
    <property type="term" value="F:alpha-1,4-glucan glucosyltransferase (ADP-glucose donor) activity"/>
    <property type="evidence" value="ECO:0007669"/>
    <property type="project" value="UniProtKB-UniRule"/>
</dbReference>
<evidence type="ECO:0000259" key="10">
    <source>
        <dbReference type="Pfam" id="PF08323"/>
    </source>
</evidence>
<comment type="caution">
    <text evidence="7">Lacks conserved residue(s) required for the propagation of feature annotation.</text>
</comment>
<comment type="caution">
    <text evidence="11">The sequence shown here is derived from an EMBL/GenBank/DDBJ whole genome shotgun (WGS) entry which is preliminary data.</text>
</comment>
<sequence>MKCLYITQERAPFFSEGGLGQASRTLPELLQRDHAATHDIILPCYPWLVSEAGLRTEQVTDLPQVTVAGKTVRPSVERLLDHGGANDVYLVRADAWFGRAGIYRDADYVEFADAAHRAAFFGWCVARWVELGARAYDLVHGNDWQSGAAMAHLRSMRGTDRSPALLMNVHNGAYQGALSSDSVATLALPQEWQDSLPQVSRGAPSLLLLGLLAADAATTGSMSYAAEMADEFAGTPLGAALEALSPKGIIAGVDTSVWDPQALGRTTHPYAKDTVDEGKKRNKRALQSRLGLVEHPGIPLFGLCARLVEDKGIDLVIDAMTPLLGADSAQLVVIGPGEVRFRDALVEIGSRYPGRVHLSPRFDQGLAWQVYAGSDFTLMPSRFEPCGLNQLIAMRYGTIPVVTDVGGLGDTVVDLVTDPVRGTGFHIAHATAEAVQETVVTASQWLHRQPAEVRAVRERLMQLDWSWSRTAQETARLYHRTINRRLPTHRRESGSPRLSEYSPSHEEAPSCRPRASTLDSPCRLTFQA</sequence>
<dbReference type="Proteomes" id="UP000015001">
    <property type="component" value="Unassembled WGS sequence"/>
</dbReference>